<dbReference type="Proteomes" id="UP001596016">
    <property type="component" value="Unassembled WGS sequence"/>
</dbReference>
<keyword evidence="1" id="KW-0812">Transmembrane</keyword>
<feature type="transmembrane region" description="Helical" evidence="1">
    <location>
        <begin position="113"/>
        <end position="131"/>
    </location>
</feature>
<keyword evidence="1" id="KW-1133">Transmembrane helix</keyword>
<evidence type="ECO:0000256" key="1">
    <source>
        <dbReference type="SAM" id="Phobius"/>
    </source>
</evidence>
<keyword evidence="3" id="KW-1185">Reference proteome</keyword>
<gene>
    <name evidence="2" type="ORF">ACFPLB_10475</name>
</gene>
<feature type="transmembrane region" description="Helical" evidence="1">
    <location>
        <begin position="88"/>
        <end position="107"/>
    </location>
</feature>
<protein>
    <submittedName>
        <fullName evidence="2">DUF6163 family protein</fullName>
    </submittedName>
</protein>
<proteinExistence type="predicted"/>
<dbReference type="EMBL" id="JBHSLL010000029">
    <property type="protein sequence ID" value="MFC5386391.1"/>
    <property type="molecule type" value="Genomic_DNA"/>
</dbReference>
<accession>A0ABW0GXJ8</accession>
<evidence type="ECO:0000313" key="2">
    <source>
        <dbReference type="EMBL" id="MFC5386391.1"/>
    </source>
</evidence>
<dbReference type="InterPro" id="IPR046161">
    <property type="entry name" value="DUF6163"/>
</dbReference>
<evidence type="ECO:0000313" key="3">
    <source>
        <dbReference type="Proteomes" id="UP001596016"/>
    </source>
</evidence>
<sequence length="153" mass="17062">MTEGLPTRAVFLPDRLDFSFAAFLRLVACLCLLQGIFYWVRLIGYYPGDLYRFDLMPIHWQIAAAALAVLFPFAAAGLWMLASWGPIIWLLCAAGEIIMYAGFPQYFGNKPVVIVSYALVAALYCAFRAALQIRQRRQAMQQARSAASDDALG</sequence>
<reference evidence="3" key="1">
    <citation type="journal article" date="2019" name="Int. J. Syst. Evol. Microbiol.">
        <title>The Global Catalogue of Microorganisms (GCM) 10K type strain sequencing project: providing services to taxonomists for standard genome sequencing and annotation.</title>
        <authorList>
            <consortium name="The Broad Institute Genomics Platform"/>
            <consortium name="The Broad Institute Genome Sequencing Center for Infectious Disease"/>
            <person name="Wu L."/>
            <person name="Ma J."/>
        </authorList>
    </citation>
    <scope>NUCLEOTIDE SEQUENCE [LARGE SCALE GENOMIC DNA]</scope>
    <source>
        <strain evidence="3">CGMCC 4.1415</strain>
    </source>
</reference>
<name>A0ABW0GXJ8_9HYPH</name>
<dbReference type="RefSeq" id="WP_378229354.1">
    <property type="nucleotide sequence ID" value="NZ_JBHSLL010000029.1"/>
</dbReference>
<comment type="caution">
    <text evidence="2">The sequence shown here is derived from an EMBL/GenBank/DDBJ whole genome shotgun (WGS) entry which is preliminary data.</text>
</comment>
<keyword evidence="1" id="KW-0472">Membrane</keyword>
<feature type="transmembrane region" description="Helical" evidence="1">
    <location>
        <begin position="60"/>
        <end position="81"/>
    </location>
</feature>
<organism evidence="2 3">
    <name type="scientific">Aquamicrobium segne</name>
    <dbReference type="NCBI Taxonomy" id="469547"/>
    <lineage>
        <taxon>Bacteria</taxon>
        <taxon>Pseudomonadati</taxon>
        <taxon>Pseudomonadota</taxon>
        <taxon>Alphaproteobacteria</taxon>
        <taxon>Hyphomicrobiales</taxon>
        <taxon>Phyllobacteriaceae</taxon>
        <taxon>Aquamicrobium</taxon>
    </lineage>
</organism>
<feature type="transmembrane region" description="Helical" evidence="1">
    <location>
        <begin position="20"/>
        <end position="40"/>
    </location>
</feature>
<dbReference type="Pfam" id="PF19660">
    <property type="entry name" value="DUF6163"/>
    <property type="match status" value="1"/>
</dbReference>